<dbReference type="NCBIfam" id="TIGR01958">
    <property type="entry name" value="nuoE_fam"/>
    <property type="match status" value="1"/>
</dbReference>
<dbReference type="InterPro" id="IPR042128">
    <property type="entry name" value="NuoE_dom"/>
</dbReference>
<evidence type="ECO:0000256" key="2">
    <source>
        <dbReference type="ARBA" id="ARBA00022714"/>
    </source>
</evidence>
<evidence type="ECO:0000256" key="5">
    <source>
        <dbReference type="ARBA" id="ARBA00023014"/>
    </source>
</evidence>
<dbReference type="AlphaFoldDB" id="A0A381NMK0"/>
<dbReference type="SUPFAM" id="SSF52833">
    <property type="entry name" value="Thioredoxin-like"/>
    <property type="match status" value="1"/>
</dbReference>
<dbReference type="GO" id="GO:0046872">
    <property type="term" value="F:metal ion binding"/>
    <property type="evidence" value="ECO:0007669"/>
    <property type="project" value="UniProtKB-KW"/>
</dbReference>
<keyword evidence="3" id="KW-0479">Metal-binding</keyword>
<dbReference type="GO" id="GO:0003954">
    <property type="term" value="F:NADH dehydrogenase activity"/>
    <property type="evidence" value="ECO:0007669"/>
    <property type="project" value="TreeGrafter"/>
</dbReference>
<dbReference type="EMBL" id="UINC01000464">
    <property type="protein sequence ID" value="SUZ55832.1"/>
    <property type="molecule type" value="Genomic_DNA"/>
</dbReference>
<dbReference type="Gene3D" id="3.40.30.10">
    <property type="entry name" value="Glutaredoxin"/>
    <property type="match status" value="1"/>
</dbReference>
<dbReference type="FunFam" id="1.10.10.1590:FF:000001">
    <property type="entry name" value="NADH-quinone oxidoreductase subunit E"/>
    <property type="match status" value="1"/>
</dbReference>
<protein>
    <recommendedName>
        <fullName evidence="8">NAD(P)H-dependent oxidoreductase subunit E</fullName>
    </recommendedName>
</protein>
<keyword evidence="4" id="KW-0408">Iron</keyword>
<keyword evidence="5" id="KW-0411">Iron-sulfur</keyword>
<dbReference type="Pfam" id="PF01257">
    <property type="entry name" value="2Fe-2S_thioredx"/>
    <property type="match status" value="1"/>
</dbReference>
<evidence type="ECO:0000256" key="1">
    <source>
        <dbReference type="ARBA" id="ARBA00010643"/>
    </source>
</evidence>
<dbReference type="PANTHER" id="PTHR10371">
    <property type="entry name" value="NADH DEHYDROGENASE UBIQUINONE FLAVOPROTEIN 2, MITOCHONDRIAL"/>
    <property type="match status" value="1"/>
</dbReference>
<keyword evidence="2" id="KW-0001">2Fe-2S</keyword>
<dbReference type="InterPro" id="IPR002023">
    <property type="entry name" value="NuoE-like"/>
</dbReference>
<comment type="cofactor">
    <cofactor evidence="6">
        <name>[2Fe-2S] cluster</name>
        <dbReference type="ChEBI" id="CHEBI:190135"/>
    </cofactor>
</comment>
<dbReference type="InterPro" id="IPR041921">
    <property type="entry name" value="NuoE_N"/>
</dbReference>
<evidence type="ECO:0000256" key="6">
    <source>
        <dbReference type="ARBA" id="ARBA00034078"/>
    </source>
</evidence>
<organism evidence="7">
    <name type="scientific">marine metagenome</name>
    <dbReference type="NCBI Taxonomy" id="408172"/>
    <lineage>
        <taxon>unclassified sequences</taxon>
        <taxon>metagenomes</taxon>
        <taxon>ecological metagenomes</taxon>
    </lineage>
</organism>
<dbReference type="Gene3D" id="1.10.10.1590">
    <property type="entry name" value="NADH-quinone oxidoreductase subunit E"/>
    <property type="match status" value="1"/>
</dbReference>
<accession>A0A381NMK0</accession>
<evidence type="ECO:0000256" key="4">
    <source>
        <dbReference type="ARBA" id="ARBA00023004"/>
    </source>
</evidence>
<reference evidence="7" key="1">
    <citation type="submission" date="2018-05" db="EMBL/GenBank/DDBJ databases">
        <authorList>
            <person name="Lanie J.A."/>
            <person name="Ng W.-L."/>
            <person name="Kazmierczak K.M."/>
            <person name="Andrzejewski T.M."/>
            <person name="Davidsen T.M."/>
            <person name="Wayne K.J."/>
            <person name="Tettelin H."/>
            <person name="Glass J.I."/>
            <person name="Rusch D."/>
            <person name="Podicherti R."/>
            <person name="Tsui H.-C.T."/>
            <person name="Winkler M.E."/>
        </authorList>
    </citation>
    <scope>NUCLEOTIDE SEQUENCE</scope>
</reference>
<dbReference type="CDD" id="cd03064">
    <property type="entry name" value="TRX_Fd_NuoE"/>
    <property type="match status" value="1"/>
</dbReference>
<dbReference type="PROSITE" id="PS01099">
    <property type="entry name" value="COMPLEX1_24K"/>
    <property type="match status" value="1"/>
</dbReference>
<evidence type="ECO:0008006" key="8">
    <source>
        <dbReference type="Google" id="ProtNLM"/>
    </source>
</evidence>
<name>A0A381NMK0_9ZZZZ</name>
<dbReference type="PANTHER" id="PTHR10371:SF3">
    <property type="entry name" value="NADH DEHYDROGENASE [UBIQUINONE] FLAVOPROTEIN 2, MITOCHONDRIAL"/>
    <property type="match status" value="1"/>
</dbReference>
<proteinExistence type="inferred from homology"/>
<gene>
    <name evidence="7" type="ORF">METZ01_LOCUS8686</name>
</gene>
<dbReference type="GO" id="GO:0051537">
    <property type="term" value="F:2 iron, 2 sulfur cluster binding"/>
    <property type="evidence" value="ECO:0007669"/>
    <property type="project" value="UniProtKB-KW"/>
</dbReference>
<sequence>MAKYKFTKNQEKEISGILEKYPVKTSALLPLLTLVQRSDQLVSPEAMVAIGEKLDVSPAYVQSVMSFYTMYHTKKVGKYMILFCINISCQLNGCDKLLEHTARKLNIRVGETTSDEKFTLHREECLAACTEAPMMRVNDTYYGNLTEQRIDQIIDSLD</sequence>
<dbReference type="PIRSF" id="PIRSF000216">
    <property type="entry name" value="NADH_DH_24kDa"/>
    <property type="match status" value="1"/>
</dbReference>
<evidence type="ECO:0000256" key="3">
    <source>
        <dbReference type="ARBA" id="ARBA00022723"/>
    </source>
</evidence>
<evidence type="ECO:0000313" key="7">
    <source>
        <dbReference type="EMBL" id="SUZ55832.1"/>
    </source>
</evidence>
<dbReference type="InterPro" id="IPR036249">
    <property type="entry name" value="Thioredoxin-like_sf"/>
</dbReference>
<comment type="similarity">
    <text evidence="1">Belongs to the complex I 24 kDa subunit family.</text>
</comment>